<keyword evidence="2" id="KW-1185">Reference proteome</keyword>
<gene>
    <name evidence="1" type="ORF">SASPL_117625</name>
</gene>
<organism evidence="1">
    <name type="scientific">Salvia splendens</name>
    <name type="common">Scarlet sage</name>
    <dbReference type="NCBI Taxonomy" id="180675"/>
    <lineage>
        <taxon>Eukaryota</taxon>
        <taxon>Viridiplantae</taxon>
        <taxon>Streptophyta</taxon>
        <taxon>Embryophyta</taxon>
        <taxon>Tracheophyta</taxon>
        <taxon>Spermatophyta</taxon>
        <taxon>Magnoliopsida</taxon>
        <taxon>eudicotyledons</taxon>
        <taxon>Gunneridae</taxon>
        <taxon>Pentapetalae</taxon>
        <taxon>asterids</taxon>
        <taxon>lamiids</taxon>
        <taxon>Lamiales</taxon>
        <taxon>Lamiaceae</taxon>
        <taxon>Nepetoideae</taxon>
        <taxon>Mentheae</taxon>
        <taxon>Salviinae</taxon>
        <taxon>Salvia</taxon>
        <taxon>Salvia subgen. Calosphace</taxon>
        <taxon>core Calosphace</taxon>
    </lineage>
</organism>
<evidence type="ECO:0000313" key="1">
    <source>
        <dbReference type="EMBL" id="KAG6421076.1"/>
    </source>
</evidence>
<accession>A0A8X8ZYC8</accession>
<dbReference type="PANTHER" id="PTHR19248">
    <property type="entry name" value="ATP-BINDING TRANSPORT PROTEIN-RELATED"/>
    <property type="match status" value="1"/>
</dbReference>
<dbReference type="AlphaFoldDB" id="A0A8X8ZYC8"/>
<comment type="caution">
    <text evidence="1">The sequence shown here is derived from an EMBL/GenBank/DDBJ whole genome shotgun (WGS) entry which is preliminary data.</text>
</comment>
<protein>
    <submittedName>
        <fullName evidence="1">Uncharacterized protein</fullName>
    </submittedName>
</protein>
<proteinExistence type="predicted"/>
<dbReference type="Proteomes" id="UP000298416">
    <property type="component" value="Unassembled WGS sequence"/>
</dbReference>
<reference evidence="1" key="2">
    <citation type="submission" date="2020-08" db="EMBL/GenBank/DDBJ databases">
        <title>Plant Genome Project.</title>
        <authorList>
            <person name="Zhang R.-G."/>
        </authorList>
    </citation>
    <scope>NUCLEOTIDE SEQUENCE</scope>
    <source>
        <strain evidence="1">Huo1</strain>
        <tissue evidence="1">Leaf</tissue>
    </source>
</reference>
<reference evidence="1" key="1">
    <citation type="submission" date="2018-01" db="EMBL/GenBank/DDBJ databases">
        <authorList>
            <person name="Mao J.F."/>
        </authorList>
    </citation>
    <scope>NUCLEOTIDE SEQUENCE</scope>
    <source>
        <strain evidence="1">Huo1</strain>
        <tissue evidence="1">Leaf</tissue>
    </source>
</reference>
<evidence type="ECO:0000313" key="2">
    <source>
        <dbReference type="Proteomes" id="UP000298416"/>
    </source>
</evidence>
<sequence>MSDQEWTRIPIASDKDSTHRYGPHSFKLLRFASTKPQHIKLSKEKLALKKLFYFTAMLANFLLRDMKQEIAADLELIHVMDRNVGNLSGGELQKFASSYCCSAYAIVVERVIICRTSYAAFTGDLAGFMKTDSVEGSDLEILNFKFSYKPPKMRAKFECN</sequence>
<dbReference type="EMBL" id="PNBA02000006">
    <property type="protein sequence ID" value="KAG6421076.1"/>
    <property type="molecule type" value="Genomic_DNA"/>
</dbReference>
<name>A0A8X8ZYC8_SALSN</name>
<dbReference type="InterPro" id="IPR013283">
    <property type="entry name" value="RLI1"/>
</dbReference>